<dbReference type="RefSeq" id="WP_308350915.1">
    <property type="nucleotide sequence ID" value="NZ_CP129971.1"/>
</dbReference>
<dbReference type="Gene3D" id="1.10.260.40">
    <property type="entry name" value="lambda repressor-like DNA-binding domains"/>
    <property type="match status" value="1"/>
</dbReference>
<feature type="domain" description="HTH cro/C1-type" evidence="1">
    <location>
        <begin position="26"/>
        <end position="81"/>
    </location>
</feature>
<dbReference type="InterPro" id="IPR010982">
    <property type="entry name" value="Lambda_DNA-bd_dom_sf"/>
</dbReference>
<evidence type="ECO:0000313" key="3">
    <source>
        <dbReference type="Proteomes" id="UP001230496"/>
    </source>
</evidence>
<accession>A0AA49J9D2</accession>
<dbReference type="EMBL" id="CP129971">
    <property type="protein sequence ID" value="WKK75901.2"/>
    <property type="molecule type" value="Genomic_DNA"/>
</dbReference>
<dbReference type="GO" id="GO:0003677">
    <property type="term" value="F:DNA binding"/>
    <property type="evidence" value="ECO:0007669"/>
    <property type="project" value="InterPro"/>
</dbReference>
<dbReference type="Pfam" id="PF01381">
    <property type="entry name" value="HTH_3"/>
    <property type="match status" value="1"/>
</dbReference>
<organism evidence="2 3">
    <name type="scientific">Marivirga salinarum</name>
    <dbReference type="NCBI Taxonomy" id="3059078"/>
    <lineage>
        <taxon>Bacteria</taxon>
        <taxon>Pseudomonadati</taxon>
        <taxon>Bacteroidota</taxon>
        <taxon>Cytophagia</taxon>
        <taxon>Cytophagales</taxon>
        <taxon>Marivirgaceae</taxon>
        <taxon>Marivirga</taxon>
    </lineage>
</organism>
<dbReference type="SUPFAM" id="SSF47413">
    <property type="entry name" value="lambda repressor-like DNA-binding domains"/>
    <property type="match status" value="1"/>
</dbReference>
<name>A0AA49J9D2_9BACT</name>
<reference evidence="2 3" key="1">
    <citation type="submission" date="2023-08" db="EMBL/GenBank/DDBJ databases">
        <title>Comparative genomics and taxonomic characterization of three novel marine species of genus Marivirga.</title>
        <authorList>
            <person name="Muhammad N."/>
            <person name="Kim S.-G."/>
        </authorList>
    </citation>
    <scope>NUCLEOTIDE SEQUENCE [LARGE SCALE GENOMIC DNA]</scope>
    <source>
        <strain evidence="2 3">BDSF4-3</strain>
    </source>
</reference>
<gene>
    <name evidence="2" type="ORF">QYS49_31575</name>
</gene>
<proteinExistence type="predicted"/>
<dbReference type="Proteomes" id="UP001230496">
    <property type="component" value="Chromosome"/>
</dbReference>
<keyword evidence="3" id="KW-1185">Reference proteome</keyword>
<evidence type="ECO:0000313" key="2">
    <source>
        <dbReference type="EMBL" id="WKK75901.2"/>
    </source>
</evidence>
<sequence>MKKREELYKTTEYWLENIQNDIYRHVQEYMEENNLNKAGLARELGFSRPYITQVLNGEFNFSLKKLIELSLAVGKVPIINFKMLEDFIVSKEDDLNYLQNGLHVSFNINNVQLGETRIEEESQQFA</sequence>
<dbReference type="CDD" id="cd00093">
    <property type="entry name" value="HTH_XRE"/>
    <property type="match status" value="1"/>
</dbReference>
<protein>
    <submittedName>
        <fullName evidence="2">Helix-turn-helix transcriptional regulator</fullName>
    </submittedName>
</protein>
<dbReference type="KEGG" id="msaa:QYS49_31575"/>
<dbReference type="AlphaFoldDB" id="A0AA49J9D2"/>
<dbReference type="PROSITE" id="PS50943">
    <property type="entry name" value="HTH_CROC1"/>
    <property type="match status" value="1"/>
</dbReference>
<dbReference type="InterPro" id="IPR001387">
    <property type="entry name" value="Cro/C1-type_HTH"/>
</dbReference>
<evidence type="ECO:0000259" key="1">
    <source>
        <dbReference type="PROSITE" id="PS50943"/>
    </source>
</evidence>